<name>A0A4R8DS56_9BACT</name>
<accession>A0A4R8DS56</accession>
<gene>
    <name evidence="2" type="ORF">EDB95_2105</name>
</gene>
<dbReference type="OrthoDB" id="622881at2"/>
<keyword evidence="2" id="KW-0645">Protease</keyword>
<feature type="signal peptide" evidence="1">
    <location>
        <begin position="1"/>
        <end position="38"/>
    </location>
</feature>
<evidence type="ECO:0000256" key="1">
    <source>
        <dbReference type="SAM" id="SignalP"/>
    </source>
</evidence>
<protein>
    <submittedName>
        <fullName evidence="2">Putative aspartyl protease</fullName>
    </submittedName>
</protein>
<sequence>MGKAGYPNGAGFFLRYIYPMSRSLFLLCALLCITAAEAQTPFSRLQSLLDQKDYFRLKTALEEESTHLRVEDKAYFQAFVDNVFARNDWSLKEVRALLETNSLTGRQRYGLWLLQEDNYYKLGQYRMAVACCDTLLRHYEDMMDAVQRVELANDRILWHALEDVPPQEVFLPASASVSWTRDVAGLMNVPVRIDTATYNFVFDTGAGLSTISESFAARLGLHIREAGVDVQGSTGQHNTSSLAVADSLFLGDVLLRHVVFLVLPDAQLTFPPIHYSIKAILGLPVIWQLQEIHILRDGELRLERADHPGASNLALDGWAPVVSVITRGDTLSFHFDTGASNTDLYSPYLERHREEVLREGKRQTSRRGGAGGIVATEVYRLKNVDMEVGGRPLTLPQVDVLTHSTDDKGERYYGNLGQDVFSRFPEMVLNFKYMYLQFP</sequence>
<dbReference type="SUPFAM" id="SSF50630">
    <property type="entry name" value="Acid proteases"/>
    <property type="match status" value="1"/>
</dbReference>
<dbReference type="AlphaFoldDB" id="A0A4R8DS56"/>
<dbReference type="EMBL" id="SODV01000001">
    <property type="protein sequence ID" value="TDX01074.1"/>
    <property type="molecule type" value="Genomic_DNA"/>
</dbReference>
<comment type="caution">
    <text evidence="2">The sequence shown here is derived from an EMBL/GenBank/DDBJ whole genome shotgun (WGS) entry which is preliminary data.</text>
</comment>
<keyword evidence="2" id="KW-0378">Hydrolase</keyword>
<keyword evidence="3" id="KW-1185">Reference proteome</keyword>
<keyword evidence="1" id="KW-0732">Signal</keyword>
<dbReference type="Pfam" id="PF13650">
    <property type="entry name" value="Asp_protease_2"/>
    <property type="match status" value="1"/>
</dbReference>
<evidence type="ECO:0000313" key="2">
    <source>
        <dbReference type="EMBL" id="TDX01074.1"/>
    </source>
</evidence>
<dbReference type="InterPro" id="IPR021109">
    <property type="entry name" value="Peptidase_aspartic_dom_sf"/>
</dbReference>
<feature type="chain" id="PRO_5020800605" evidence="1">
    <location>
        <begin position="39"/>
        <end position="439"/>
    </location>
</feature>
<organism evidence="2 3">
    <name type="scientific">Dinghuibacter silviterrae</name>
    <dbReference type="NCBI Taxonomy" id="1539049"/>
    <lineage>
        <taxon>Bacteria</taxon>
        <taxon>Pseudomonadati</taxon>
        <taxon>Bacteroidota</taxon>
        <taxon>Chitinophagia</taxon>
        <taxon>Chitinophagales</taxon>
        <taxon>Chitinophagaceae</taxon>
        <taxon>Dinghuibacter</taxon>
    </lineage>
</organism>
<proteinExistence type="predicted"/>
<dbReference type="GO" id="GO:0006508">
    <property type="term" value="P:proteolysis"/>
    <property type="evidence" value="ECO:0007669"/>
    <property type="project" value="UniProtKB-KW"/>
</dbReference>
<dbReference type="GO" id="GO:0008233">
    <property type="term" value="F:peptidase activity"/>
    <property type="evidence" value="ECO:0007669"/>
    <property type="project" value="UniProtKB-KW"/>
</dbReference>
<reference evidence="2 3" key="1">
    <citation type="submission" date="2019-03" db="EMBL/GenBank/DDBJ databases">
        <title>Genomic Encyclopedia of Type Strains, Phase IV (KMG-IV): sequencing the most valuable type-strain genomes for metagenomic binning, comparative biology and taxonomic classification.</title>
        <authorList>
            <person name="Goeker M."/>
        </authorList>
    </citation>
    <scope>NUCLEOTIDE SEQUENCE [LARGE SCALE GENOMIC DNA]</scope>
    <source>
        <strain evidence="2 3">DSM 100059</strain>
    </source>
</reference>
<dbReference type="Proteomes" id="UP000294498">
    <property type="component" value="Unassembled WGS sequence"/>
</dbReference>
<dbReference type="InterPro" id="IPR034122">
    <property type="entry name" value="Retropepsin-like_bacterial"/>
</dbReference>
<dbReference type="Gene3D" id="2.40.70.10">
    <property type="entry name" value="Acid Proteases"/>
    <property type="match status" value="2"/>
</dbReference>
<dbReference type="CDD" id="cd05483">
    <property type="entry name" value="retropepsin_like_bacteria"/>
    <property type="match status" value="1"/>
</dbReference>
<evidence type="ECO:0000313" key="3">
    <source>
        <dbReference type="Proteomes" id="UP000294498"/>
    </source>
</evidence>